<evidence type="ECO:0000313" key="2">
    <source>
        <dbReference type="EMBL" id="SDF97653.1"/>
    </source>
</evidence>
<feature type="transmembrane region" description="Helical" evidence="1">
    <location>
        <begin position="46"/>
        <end position="62"/>
    </location>
</feature>
<dbReference type="EMBL" id="FMZW01000097">
    <property type="protein sequence ID" value="SDF97653.1"/>
    <property type="molecule type" value="Genomic_DNA"/>
</dbReference>
<dbReference type="RefSeq" id="WP_176937301.1">
    <property type="nucleotide sequence ID" value="NZ_FMZW01000097.1"/>
</dbReference>
<feature type="transmembrane region" description="Helical" evidence="1">
    <location>
        <begin position="104"/>
        <end position="129"/>
    </location>
</feature>
<keyword evidence="1" id="KW-0472">Membrane</keyword>
<name>A0A1G7QGI4_9BRAD</name>
<evidence type="ECO:0008006" key="4">
    <source>
        <dbReference type="Google" id="ProtNLM"/>
    </source>
</evidence>
<dbReference type="Pfam" id="PF05656">
    <property type="entry name" value="DUF805"/>
    <property type="match status" value="1"/>
</dbReference>
<accession>A0A1G7QGI4</accession>
<dbReference type="Proteomes" id="UP000199245">
    <property type="component" value="Unassembled WGS sequence"/>
</dbReference>
<dbReference type="InterPro" id="IPR008523">
    <property type="entry name" value="DUF805"/>
</dbReference>
<dbReference type="AlphaFoldDB" id="A0A1G7QGI4"/>
<protein>
    <recommendedName>
        <fullName evidence="4">DUF805 domain-containing protein</fullName>
    </recommendedName>
</protein>
<evidence type="ECO:0000313" key="3">
    <source>
        <dbReference type="Proteomes" id="UP000199245"/>
    </source>
</evidence>
<gene>
    <name evidence="2" type="ORF">SAMN05216337_10973</name>
</gene>
<proteinExistence type="predicted"/>
<feature type="transmembrane region" description="Helical" evidence="1">
    <location>
        <begin position="21"/>
        <end position="40"/>
    </location>
</feature>
<organism evidence="2 3">
    <name type="scientific">Bradyrhizobium brasilense</name>
    <dbReference type="NCBI Taxonomy" id="1419277"/>
    <lineage>
        <taxon>Bacteria</taxon>
        <taxon>Pseudomonadati</taxon>
        <taxon>Pseudomonadota</taxon>
        <taxon>Alphaproteobacteria</taxon>
        <taxon>Hyphomicrobiales</taxon>
        <taxon>Nitrobacteraceae</taxon>
        <taxon>Bradyrhizobium</taxon>
    </lineage>
</organism>
<feature type="transmembrane region" description="Helical" evidence="1">
    <location>
        <begin position="74"/>
        <end position="92"/>
    </location>
</feature>
<reference evidence="2 3" key="1">
    <citation type="submission" date="2016-10" db="EMBL/GenBank/DDBJ databases">
        <authorList>
            <person name="de Groot N.N."/>
        </authorList>
    </citation>
    <scope>NUCLEOTIDE SEQUENCE [LARGE SCALE GENOMIC DNA]</scope>
    <source>
        <strain evidence="2 3">R5</strain>
    </source>
</reference>
<dbReference type="GO" id="GO:0016020">
    <property type="term" value="C:membrane"/>
    <property type="evidence" value="ECO:0007669"/>
    <property type="project" value="InterPro"/>
</dbReference>
<evidence type="ECO:0000256" key="1">
    <source>
        <dbReference type="SAM" id="Phobius"/>
    </source>
</evidence>
<keyword evidence="1" id="KW-0812">Transmembrane</keyword>
<keyword evidence="1" id="KW-1133">Transmembrane helix</keyword>
<sequence>MHPTASIATCFRKFADFTGRASRAEFWWFFGFCLLLLLAAHQLDKTVYAAVAIALPLFAVTARRFHDSGLTTGLAVFFAVAPFVIFYFFSAVQDRIEAWFGVHVPYGLIAAIPATCAFAFSAFCLLAALGRRSLQTASTARARSGVDSSEAPPPDPAVLARREAERKVSGFSKAVMAVFAIPADGGASAVADKTDPGVTAACGIVVDLCARYGHGITSPPFNALFSGSGARLEAAGWHALPDGGAEIDLNHRASTSIVRNCAVELRKDAGQIDIAGLLHKEKEQLQAAETATPEQDRTTAYYALDGAGAAGFITIEKLRQSYNTYFRIRICLAEGHGRAAMETLRSSTLYQAFRHAFSDRAPPYPAFGQRIIKGYQPILYRDGLGISLEVTELGAGSAKMLAGRGLHLPPVYVDFEMHERMM</sequence>